<dbReference type="GO" id="GO:0032259">
    <property type="term" value="P:methylation"/>
    <property type="evidence" value="ECO:0007669"/>
    <property type="project" value="UniProtKB-KW"/>
</dbReference>
<dbReference type="InterPro" id="IPR029063">
    <property type="entry name" value="SAM-dependent_MTases_sf"/>
</dbReference>
<dbReference type="EMBL" id="BJXW01000022">
    <property type="protein sequence ID" value="GEN31771.1"/>
    <property type="molecule type" value="Genomic_DNA"/>
</dbReference>
<dbReference type="Proteomes" id="UP000321491">
    <property type="component" value="Unassembled WGS sequence"/>
</dbReference>
<sequence>MFNWQDETKKQWDSQAVQWSERSRNMWDKGSRKQIVPFIERHLQHKASILDIGCGDGYGSFKLKQAGYDVTGVDLSADMIDIAKANYRGISFLKGSIHELPFKDHSFSAVMAINVLEWLEHPLQGLQEIDRVIKEDGLFFVGILGPTAGPRKNSYPRLYEQVAICNTMMPWELKQLAEEQGFHFVDGFGVYKRGVKVHHYAELTEELQQALSFMWVYCFRKK</sequence>
<dbReference type="InterPro" id="IPR013216">
    <property type="entry name" value="Methyltransf_11"/>
</dbReference>
<comment type="caution">
    <text evidence="5">The sequence shown here is derived from an EMBL/GenBank/DDBJ whole genome shotgun (WGS) entry which is preliminary data.</text>
</comment>
<keyword evidence="6" id="KW-1185">Reference proteome</keyword>
<dbReference type="GO" id="GO:0008757">
    <property type="term" value="F:S-adenosylmethionine-dependent methyltransferase activity"/>
    <property type="evidence" value="ECO:0007669"/>
    <property type="project" value="InterPro"/>
</dbReference>
<evidence type="ECO:0000313" key="5">
    <source>
        <dbReference type="EMBL" id="GEN31771.1"/>
    </source>
</evidence>
<dbReference type="CDD" id="cd02440">
    <property type="entry name" value="AdoMet_MTases"/>
    <property type="match status" value="1"/>
</dbReference>
<accession>A0A511V185</accession>
<evidence type="ECO:0000256" key="2">
    <source>
        <dbReference type="ARBA" id="ARBA00022679"/>
    </source>
</evidence>
<dbReference type="AlphaFoldDB" id="A0A511V185"/>
<dbReference type="SUPFAM" id="SSF53335">
    <property type="entry name" value="S-adenosyl-L-methionine-dependent methyltransferases"/>
    <property type="match status" value="1"/>
</dbReference>
<feature type="domain" description="Methyltransferase type 11" evidence="4">
    <location>
        <begin position="50"/>
        <end position="141"/>
    </location>
</feature>
<keyword evidence="3" id="KW-0949">S-adenosyl-L-methionine</keyword>
<protein>
    <submittedName>
        <fullName evidence="5">Methyltransferase</fullName>
    </submittedName>
</protein>
<evidence type="ECO:0000259" key="4">
    <source>
        <dbReference type="Pfam" id="PF08241"/>
    </source>
</evidence>
<dbReference type="Gene3D" id="3.40.50.150">
    <property type="entry name" value="Vaccinia Virus protein VP39"/>
    <property type="match status" value="1"/>
</dbReference>
<keyword evidence="1 5" id="KW-0489">Methyltransferase</keyword>
<dbReference type="Pfam" id="PF08241">
    <property type="entry name" value="Methyltransf_11"/>
    <property type="match status" value="1"/>
</dbReference>
<dbReference type="RefSeq" id="WP_246118089.1">
    <property type="nucleotide sequence ID" value="NZ_BJXW01000022.1"/>
</dbReference>
<gene>
    <name evidence="5" type="ORF">CQU01_20090</name>
</gene>
<name>A0A511V185_9BACI</name>
<dbReference type="PANTHER" id="PTHR43464:SF19">
    <property type="entry name" value="UBIQUINONE BIOSYNTHESIS O-METHYLTRANSFERASE, MITOCHONDRIAL"/>
    <property type="match status" value="1"/>
</dbReference>
<evidence type="ECO:0000313" key="6">
    <source>
        <dbReference type="Proteomes" id="UP000321491"/>
    </source>
</evidence>
<reference evidence="5 6" key="1">
    <citation type="submission" date="2019-07" db="EMBL/GenBank/DDBJ databases">
        <title>Whole genome shotgun sequence of Cerasibacillus quisquiliarum NBRC 102429.</title>
        <authorList>
            <person name="Hosoyama A."/>
            <person name="Uohara A."/>
            <person name="Ohji S."/>
            <person name="Ichikawa N."/>
        </authorList>
    </citation>
    <scope>NUCLEOTIDE SEQUENCE [LARGE SCALE GENOMIC DNA]</scope>
    <source>
        <strain evidence="5 6">NBRC 102429</strain>
    </source>
</reference>
<keyword evidence="2 5" id="KW-0808">Transferase</keyword>
<organism evidence="5 6">
    <name type="scientific">Cerasibacillus quisquiliarum</name>
    <dbReference type="NCBI Taxonomy" id="227865"/>
    <lineage>
        <taxon>Bacteria</taxon>
        <taxon>Bacillati</taxon>
        <taxon>Bacillota</taxon>
        <taxon>Bacilli</taxon>
        <taxon>Bacillales</taxon>
        <taxon>Bacillaceae</taxon>
        <taxon>Cerasibacillus</taxon>
    </lineage>
</organism>
<proteinExistence type="predicted"/>
<evidence type="ECO:0000256" key="1">
    <source>
        <dbReference type="ARBA" id="ARBA00022603"/>
    </source>
</evidence>
<evidence type="ECO:0000256" key="3">
    <source>
        <dbReference type="ARBA" id="ARBA00022691"/>
    </source>
</evidence>
<dbReference type="PANTHER" id="PTHR43464">
    <property type="entry name" value="METHYLTRANSFERASE"/>
    <property type="match status" value="1"/>
</dbReference>